<dbReference type="Proteomes" id="UP001597542">
    <property type="component" value="Unassembled WGS sequence"/>
</dbReference>
<sequence>MDEQRVRELREIERAVVPTPELLEIERAVAPTLDEGLDDWVPVDTLIANAIQVMPETDDRFAEFFASVLDFLLREDLMVVGEIGNTGFEPWPATTIEDTVVRVVRDCQAVAWFARGGLCWLASTPKGKQRVR</sequence>
<accession>A0ABW5HUY5</accession>
<evidence type="ECO:0000313" key="2">
    <source>
        <dbReference type="Proteomes" id="UP001597542"/>
    </source>
</evidence>
<protein>
    <submittedName>
        <fullName evidence="1">Uncharacterized protein</fullName>
    </submittedName>
</protein>
<organism evidence="1 2">
    <name type="scientific">Amycolatopsis albidoflavus</name>
    <dbReference type="NCBI Taxonomy" id="102226"/>
    <lineage>
        <taxon>Bacteria</taxon>
        <taxon>Bacillati</taxon>
        <taxon>Actinomycetota</taxon>
        <taxon>Actinomycetes</taxon>
        <taxon>Pseudonocardiales</taxon>
        <taxon>Pseudonocardiaceae</taxon>
        <taxon>Amycolatopsis</taxon>
    </lineage>
</organism>
<comment type="caution">
    <text evidence="1">The sequence shown here is derived from an EMBL/GenBank/DDBJ whole genome shotgun (WGS) entry which is preliminary data.</text>
</comment>
<evidence type="ECO:0000313" key="1">
    <source>
        <dbReference type="EMBL" id="MFD2480085.1"/>
    </source>
</evidence>
<reference evidence="2" key="1">
    <citation type="journal article" date="2019" name="Int. J. Syst. Evol. Microbiol.">
        <title>The Global Catalogue of Microorganisms (GCM) 10K type strain sequencing project: providing services to taxonomists for standard genome sequencing and annotation.</title>
        <authorList>
            <consortium name="The Broad Institute Genomics Platform"/>
            <consortium name="The Broad Institute Genome Sequencing Center for Infectious Disease"/>
            <person name="Wu L."/>
            <person name="Ma J."/>
        </authorList>
    </citation>
    <scope>NUCLEOTIDE SEQUENCE [LARGE SCALE GENOMIC DNA]</scope>
    <source>
        <strain evidence="2">CGMCC 4.7638</strain>
    </source>
</reference>
<dbReference type="EMBL" id="JBHUKQ010000006">
    <property type="protein sequence ID" value="MFD2480085.1"/>
    <property type="molecule type" value="Genomic_DNA"/>
</dbReference>
<proteinExistence type="predicted"/>
<name>A0ABW5HUY5_9PSEU</name>
<gene>
    <name evidence="1" type="ORF">ACFSUT_07365</name>
</gene>
<keyword evidence="2" id="KW-1185">Reference proteome</keyword>
<dbReference type="RefSeq" id="WP_344286630.1">
    <property type="nucleotide sequence ID" value="NZ_BAAAHV010000027.1"/>
</dbReference>